<gene>
    <name evidence="5" type="primary">Slc16a5-L1</name>
    <name evidence="5" type="ORF">Hamer_G011797</name>
</gene>
<feature type="transmembrane region" description="Helical" evidence="3">
    <location>
        <begin position="250"/>
        <end position="271"/>
    </location>
</feature>
<comment type="subcellular location">
    <subcellularLocation>
        <location evidence="1">Membrane</location>
        <topology evidence="1">Multi-pass membrane protein</topology>
    </subcellularLocation>
</comment>
<keyword evidence="3" id="KW-1133">Transmembrane helix</keyword>
<comment type="caution">
    <text evidence="5">The sequence shown here is derived from an EMBL/GenBank/DDBJ whole genome shotgun (WGS) entry which is preliminary data.</text>
</comment>
<feature type="transmembrane region" description="Helical" evidence="3">
    <location>
        <begin position="223"/>
        <end position="244"/>
    </location>
</feature>
<keyword evidence="3" id="KW-0812">Transmembrane</keyword>
<dbReference type="InterPro" id="IPR050327">
    <property type="entry name" value="Proton-linked_MCT"/>
</dbReference>
<keyword evidence="6" id="KW-1185">Reference proteome</keyword>
<dbReference type="EMBL" id="JAHLQT010023139">
    <property type="protein sequence ID" value="KAG7165898.1"/>
    <property type="molecule type" value="Genomic_DNA"/>
</dbReference>
<dbReference type="InterPro" id="IPR020846">
    <property type="entry name" value="MFS_dom"/>
</dbReference>
<dbReference type="OrthoDB" id="5667at2759"/>
<feature type="transmembrane region" description="Helical" evidence="3">
    <location>
        <begin position="483"/>
        <end position="505"/>
    </location>
</feature>
<name>A0A8J5K3I1_HOMAM</name>
<dbReference type="PROSITE" id="PS50850">
    <property type="entry name" value="MFS"/>
    <property type="match status" value="1"/>
</dbReference>
<dbReference type="GO" id="GO:0016020">
    <property type="term" value="C:membrane"/>
    <property type="evidence" value="ECO:0007669"/>
    <property type="project" value="UniProtKB-SubCell"/>
</dbReference>
<feature type="transmembrane region" description="Helical" evidence="3">
    <location>
        <begin position="398"/>
        <end position="420"/>
    </location>
</feature>
<dbReference type="PANTHER" id="PTHR11360:SF306">
    <property type="entry name" value="RE01051P"/>
    <property type="match status" value="1"/>
</dbReference>
<accession>A0A8J5K3I1</accession>
<keyword evidence="3" id="KW-0472">Membrane</keyword>
<evidence type="ECO:0000313" key="5">
    <source>
        <dbReference type="EMBL" id="KAG7165898.1"/>
    </source>
</evidence>
<dbReference type="Proteomes" id="UP000747542">
    <property type="component" value="Unassembled WGS sequence"/>
</dbReference>
<dbReference type="AlphaFoldDB" id="A0A8J5K3I1"/>
<feature type="transmembrane region" description="Helical" evidence="3">
    <location>
        <begin position="188"/>
        <end position="211"/>
    </location>
</feature>
<feature type="transmembrane region" description="Helical" evidence="3">
    <location>
        <begin position="133"/>
        <end position="152"/>
    </location>
</feature>
<sequence>MSQTDNDHQLRSVKVVNEHTRCFRGSDTKHNQCILRKNLENKTESPREVRKNSVEAECISIPGDASSTKRKDNQEEDNENLRQARGREASNCNGAWSILLGTFIILMLSNIMDTCFSLLFSPLFLDLGTSSTTIGWLFSILQLMWHSAGLFLGPLVKEFGWRKVAMMSSIMISCSVILSAFATSAFFLLVSFSILGGFSSGLLINLCFLIVPHYFTRRRGVANACMMTGSCLGLMIGPVIVGFLQVEFGFFSGTLVFGAVILHCCVGATLIGTIQCQEKANTCLENVNQEPHSQDADNKRNKWDNISDNVFVRVCRNSVTNLSILKNLRGTIIAVGGVLTTNSWLNFLSLMPFAVQAAGHPIQTTRMYMTVSAACNLVARITVCVLSDWSGFSMRACYMTSIAIIAVSTLAFSMVTNIWWQMAIMGVWGCGMGSYMGINNLIIAHYMGLDDMAATLGTMSLLTGVGFIIIGPSIGIVRDVTGSYAVSMWVLAGLAGCSFLPWIFMPAAVRYDHKKPITQLS</sequence>
<dbReference type="PANTHER" id="PTHR11360">
    <property type="entry name" value="MONOCARBOXYLATE TRANSPORTER"/>
    <property type="match status" value="1"/>
</dbReference>
<evidence type="ECO:0000313" key="6">
    <source>
        <dbReference type="Proteomes" id="UP000747542"/>
    </source>
</evidence>
<evidence type="ECO:0000259" key="4">
    <source>
        <dbReference type="PROSITE" id="PS50850"/>
    </source>
</evidence>
<feature type="domain" description="Major facilitator superfamily (MFS) profile" evidence="4">
    <location>
        <begin position="94"/>
        <end position="510"/>
    </location>
</feature>
<feature type="transmembrane region" description="Helical" evidence="3">
    <location>
        <begin position="456"/>
        <end position="477"/>
    </location>
</feature>
<evidence type="ECO:0000256" key="2">
    <source>
        <dbReference type="SAM" id="MobiDB-lite"/>
    </source>
</evidence>
<feature type="compositionally biased region" description="Basic and acidic residues" evidence="2">
    <location>
        <begin position="67"/>
        <end position="85"/>
    </location>
</feature>
<dbReference type="GO" id="GO:0008028">
    <property type="term" value="F:monocarboxylic acid transmembrane transporter activity"/>
    <property type="evidence" value="ECO:0007669"/>
    <property type="project" value="TreeGrafter"/>
</dbReference>
<feature type="transmembrane region" description="Helical" evidence="3">
    <location>
        <begin position="164"/>
        <end position="182"/>
    </location>
</feature>
<feature type="region of interest" description="Disordered" evidence="2">
    <location>
        <begin position="63"/>
        <end position="85"/>
    </location>
</feature>
<feature type="transmembrane region" description="Helical" evidence="3">
    <location>
        <begin position="95"/>
        <end position="121"/>
    </location>
</feature>
<feature type="transmembrane region" description="Helical" evidence="3">
    <location>
        <begin position="332"/>
        <end position="355"/>
    </location>
</feature>
<evidence type="ECO:0000256" key="3">
    <source>
        <dbReference type="SAM" id="Phobius"/>
    </source>
</evidence>
<feature type="transmembrane region" description="Helical" evidence="3">
    <location>
        <begin position="426"/>
        <end position="444"/>
    </location>
</feature>
<dbReference type="Pfam" id="PF07690">
    <property type="entry name" value="MFS_1"/>
    <property type="match status" value="1"/>
</dbReference>
<proteinExistence type="predicted"/>
<dbReference type="InterPro" id="IPR011701">
    <property type="entry name" value="MFS"/>
</dbReference>
<reference evidence="5" key="1">
    <citation type="journal article" date="2021" name="Sci. Adv.">
        <title>The American lobster genome reveals insights on longevity, neural, and immune adaptations.</title>
        <authorList>
            <person name="Polinski J.M."/>
            <person name="Zimin A.V."/>
            <person name="Clark K.F."/>
            <person name="Kohn A.B."/>
            <person name="Sadowski N."/>
            <person name="Timp W."/>
            <person name="Ptitsyn A."/>
            <person name="Khanna P."/>
            <person name="Romanova D.Y."/>
            <person name="Williams P."/>
            <person name="Greenwood S.J."/>
            <person name="Moroz L.L."/>
            <person name="Walt D.R."/>
            <person name="Bodnar A.G."/>
        </authorList>
    </citation>
    <scope>NUCLEOTIDE SEQUENCE</scope>
    <source>
        <strain evidence="5">GMGI-L3</strain>
    </source>
</reference>
<organism evidence="5 6">
    <name type="scientific">Homarus americanus</name>
    <name type="common">American lobster</name>
    <dbReference type="NCBI Taxonomy" id="6706"/>
    <lineage>
        <taxon>Eukaryota</taxon>
        <taxon>Metazoa</taxon>
        <taxon>Ecdysozoa</taxon>
        <taxon>Arthropoda</taxon>
        <taxon>Crustacea</taxon>
        <taxon>Multicrustacea</taxon>
        <taxon>Malacostraca</taxon>
        <taxon>Eumalacostraca</taxon>
        <taxon>Eucarida</taxon>
        <taxon>Decapoda</taxon>
        <taxon>Pleocyemata</taxon>
        <taxon>Astacidea</taxon>
        <taxon>Nephropoidea</taxon>
        <taxon>Nephropidae</taxon>
        <taxon>Homarus</taxon>
    </lineage>
</organism>
<protein>
    <submittedName>
        <fullName evidence="5">Monocarboxylate transporter 6-like 1</fullName>
    </submittedName>
</protein>
<evidence type="ECO:0000256" key="1">
    <source>
        <dbReference type="ARBA" id="ARBA00004141"/>
    </source>
</evidence>